<proteinExistence type="predicted"/>
<dbReference type="OMA" id="QMFIERG"/>
<protein>
    <submittedName>
        <fullName evidence="2">Uncharacterized protein</fullName>
    </submittedName>
</protein>
<dbReference type="PANTHER" id="PTHR31721">
    <property type="entry name" value="OS06G0710300 PROTEIN"/>
    <property type="match status" value="1"/>
</dbReference>
<evidence type="ECO:0000256" key="1">
    <source>
        <dbReference type="SAM" id="Phobius"/>
    </source>
</evidence>
<evidence type="ECO:0000313" key="2">
    <source>
        <dbReference type="EMBL" id="KYP72428.1"/>
    </source>
</evidence>
<keyword evidence="1" id="KW-1133">Transmembrane helix</keyword>
<dbReference type="Pfam" id="PF03350">
    <property type="entry name" value="UPF0114"/>
    <property type="match status" value="1"/>
</dbReference>
<dbReference type="InterPro" id="IPR005134">
    <property type="entry name" value="UPF0114"/>
</dbReference>
<dbReference type="Proteomes" id="UP000075243">
    <property type="component" value="Chromosome 2"/>
</dbReference>
<dbReference type="EMBL" id="CM003604">
    <property type="protein sequence ID" value="KYP72428.1"/>
    <property type="molecule type" value="Genomic_DNA"/>
</dbReference>
<gene>
    <name evidence="2" type="ORF">KK1_005016</name>
</gene>
<name>A0A151TZK2_CAJCA</name>
<dbReference type="AlphaFoldDB" id="A0A151TZK2"/>
<sequence length="276" mass="30201">MATTRVLRASRPIQLPPPLSSSLFMKCVRYQSRASLNNGDHNLASTKGERKPVVAVKATMAITEHITTSQPVIQQGLSDLAALIATIRNAFLLLLRAVVKRKLRNLTPQILIERALAGSLLGSVLCFVEGCLLVMESYVHYFHMLSERLDQGHLVHLLIEAIDAFLIGTAFFIFGVGMYVMFVGSSTSTSKETEPHLCGSNLLGLFYMKSTPRWVGMQSIAEAKSKIGHAVMMILQVGLLEKFKDIPLVTGLDLACFAAAVLTSSACIFVLSRLHQ</sequence>
<keyword evidence="1" id="KW-0472">Membrane</keyword>
<dbReference type="PANTHER" id="PTHR31721:SF3">
    <property type="entry name" value="EXPRESSED PROTEIN"/>
    <property type="match status" value="1"/>
</dbReference>
<evidence type="ECO:0000313" key="3">
    <source>
        <dbReference type="Proteomes" id="UP000075243"/>
    </source>
</evidence>
<keyword evidence="1" id="KW-0812">Transmembrane</keyword>
<organism evidence="2 3">
    <name type="scientific">Cajanus cajan</name>
    <name type="common">Pigeon pea</name>
    <name type="synonym">Cajanus indicus</name>
    <dbReference type="NCBI Taxonomy" id="3821"/>
    <lineage>
        <taxon>Eukaryota</taxon>
        <taxon>Viridiplantae</taxon>
        <taxon>Streptophyta</taxon>
        <taxon>Embryophyta</taxon>
        <taxon>Tracheophyta</taxon>
        <taxon>Spermatophyta</taxon>
        <taxon>Magnoliopsida</taxon>
        <taxon>eudicotyledons</taxon>
        <taxon>Gunneridae</taxon>
        <taxon>Pentapetalae</taxon>
        <taxon>rosids</taxon>
        <taxon>fabids</taxon>
        <taxon>Fabales</taxon>
        <taxon>Fabaceae</taxon>
        <taxon>Papilionoideae</taxon>
        <taxon>50 kb inversion clade</taxon>
        <taxon>NPAAA clade</taxon>
        <taxon>indigoferoid/millettioid clade</taxon>
        <taxon>Phaseoleae</taxon>
        <taxon>Cajanus</taxon>
    </lineage>
</organism>
<dbReference type="Gramene" id="C.cajan_04896.t">
    <property type="protein sequence ID" value="C.cajan_04896.t"/>
    <property type="gene ID" value="C.cajan_04896"/>
</dbReference>
<feature type="transmembrane region" description="Helical" evidence="1">
    <location>
        <begin position="111"/>
        <end position="135"/>
    </location>
</feature>
<dbReference type="STRING" id="3821.A0A151TZK2"/>
<accession>A0A151TZK2</accession>
<keyword evidence="3" id="KW-1185">Reference proteome</keyword>
<reference evidence="2 3" key="1">
    <citation type="journal article" date="2012" name="Nat. Biotechnol.">
        <title>Draft genome sequence of pigeonpea (Cajanus cajan), an orphan legume crop of resource-poor farmers.</title>
        <authorList>
            <person name="Varshney R.K."/>
            <person name="Chen W."/>
            <person name="Li Y."/>
            <person name="Bharti A.K."/>
            <person name="Saxena R.K."/>
            <person name="Schlueter J.A."/>
            <person name="Donoghue M.T."/>
            <person name="Azam S."/>
            <person name="Fan G."/>
            <person name="Whaley A.M."/>
            <person name="Farmer A.D."/>
            <person name="Sheridan J."/>
            <person name="Iwata A."/>
            <person name="Tuteja R."/>
            <person name="Penmetsa R.V."/>
            <person name="Wu W."/>
            <person name="Upadhyaya H.D."/>
            <person name="Yang S.P."/>
            <person name="Shah T."/>
            <person name="Saxena K.B."/>
            <person name="Michael T."/>
            <person name="McCombie W.R."/>
            <person name="Yang B."/>
            <person name="Zhang G."/>
            <person name="Yang H."/>
            <person name="Wang J."/>
            <person name="Spillane C."/>
            <person name="Cook D.R."/>
            <person name="May G.D."/>
            <person name="Xu X."/>
            <person name="Jackson S.A."/>
        </authorList>
    </citation>
    <scope>NUCLEOTIDE SEQUENCE [LARGE SCALE GENOMIC DNA]</scope>
    <source>
        <strain evidence="3">cv. Asha</strain>
    </source>
</reference>
<feature type="transmembrane region" description="Helical" evidence="1">
    <location>
        <begin position="155"/>
        <end position="182"/>
    </location>
</feature>